<accession>A0A1C3RHG5</accession>
<keyword evidence="6 8" id="KW-0012">Acyltransferase</keyword>
<dbReference type="RefSeq" id="WP_069188744.1">
    <property type="nucleotide sequence ID" value="NZ_FLYE01000023.1"/>
</dbReference>
<evidence type="ECO:0000256" key="2">
    <source>
        <dbReference type="ARBA" id="ARBA00022475"/>
    </source>
</evidence>
<protein>
    <submittedName>
        <fullName evidence="8">Acyltransferase</fullName>
    </submittedName>
</protein>
<evidence type="ECO:0000256" key="6">
    <source>
        <dbReference type="ARBA" id="ARBA00023315"/>
    </source>
</evidence>
<evidence type="ECO:0000256" key="5">
    <source>
        <dbReference type="ARBA" id="ARBA00023136"/>
    </source>
</evidence>
<evidence type="ECO:0000313" key="8">
    <source>
        <dbReference type="EMBL" id="SCA56652.1"/>
    </source>
</evidence>
<comment type="subcellular location">
    <subcellularLocation>
        <location evidence="1">Cell inner membrane</location>
    </subcellularLocation>
</comment>
<dbReference type="STRING" id="1867952.MTBPR1_30022"/>
<keyword evidence="5" id="KW-0472">Membrane</keyword>
<dbReference type="InterPro" id="IPR029044">
    <property type="entry name" value="Nucleotide-diphossugar_trans"/>
</dbReference>
<dbReference type="InterPro" id="IPR004960">
    <property type="entry name" value="LipA_acyltrans"/>
</dbReference>
<reference evidence="8 9" key="1">
    <citation type="submission" date="2016-07" db="EMBL/GenBank/DDBJ databases">
        <authorList>
            <person name="Lefevre C.T."/>
        </authorList>
    </citation>
    <scope>NUCLEOTIDE SEQUENCE [LARGE SCALE GENOMIC DNA]</scope>
    <source>
        <strain evidence="8">PR1</strain>
    </source>
</reference>
<dbReference type="AlphaFoldDB" id="A0A1C3RHG5"/>
<name>A0A1C3RHG5_9PROT</name>
<dbReference type="Gene3D" id="3.90.550.10">
    <property type="entry name" value="Spore Coat Polysaccharide Biosynthesis Protein SpsA, Chain A"/>
    <property type="match status" value="1"/>
</dbReference>
<keyword evidence="3" id="KW-0997">Cell inner membrane</keyword>
<dbReference type="GO" id="GO:0009247">
    <property type="term" value="P:glycolipid biosynthetic process"/>
    <property type="evidence" value="ECO:0007669"/>
    <property type="project" value="UniProtKB-ARBA"/>
</dbReference>
<evidence type="ECO:0000313" key="9">
    <source>
        <dbReference type="Proteomes" id="UP000231658"/>
    </source>
</evidence>
<dbReference type="GO" id="GO:0016746">
    <property type="term" value="F:acyltransferase activity"/>
    <property type="evidence" value="ECO:0007669"/>
    <property type="project" value="UniProtKB-KW"/>
</dbReference>
<dbReference type="Pfam" id="PF03279">
    <property type="entry name" value="Lip_A_acyltrans"/>
    <property type="match status" value="1"/>
</dbReference>
<dbReference type="InterPro" id="IPR001173">
    <property type="entry name" value="Glyco_trans_2-like"/>
</dbReference>
<keyword evidence="9" id="KW-1185">Reference proteome</keyword>
<proteinExistence type="predicted"/>
<dbReference type="PANTHER" id="PTHR10859">
    <property type="entry name" value="GLYCOSYL TRANSFERASE"/>
    <property type="match status" value="1"/>
</dbReference>
<dbReference type="Proteomes" id="UP000231658">
    <property type="component" value="Unassembled WGS sequence"/>
</dbReference>
<evidence type="ECO:0000256" key="3">
    <source>
        <dbReference type="ARBA" id="ARBA00022519"/>
    </source>
</evidence>
<evidence type="ECO:0000256" key="4">
    <source>
        <dbReference type="ARBA" id="ARBA00022679"/>
    </source>
</evidence>
<dbReference type="PANTHER" id="PTHR10859:SF91">
    <property type="entry name" value="DOLICHYL-PHOSPHATE BETA-GLUCOSYLTRANSFERASE"/>
    <property type="match status" value="1"/>
</dbReference>
<dbReference type="SUPFAM" id="SSF53448">
    <property type="entry name" value="Nucleotide-diphospho-sugar transferases"/>
    <property type="match status" value="1"/>
</dbReference>
<organism evidence="8 9">
    <name type="scientific">Candidatus Terasakiella magnetica</name>
    <dbReference type="NCBI Taxonomy" id="1867952"/>
    <lineage>
        <taxon>Bacteria</taxon>
        <taxon>Pseudomonadati</taxon>
        <taxon>Pseudomonadota</taxon>
        <taxon>Alphaproteobacteria</taxon>
        <taxon>Rhodospirillales</taxon>
        <taxon>Terasakiellaceae</taxon>
        <taxon>Terasakiella</taxon>
    </lineage>
</organism>
<dbReference type="CDD" id="cd07984">
    <property type="entry name" value="LPLAT_LABLAT-like"/>
    <property type="match status" value="1"/>
</dbReference>
<sequence length="554" mass="63690">MSVKFCAIIPSHNHYLVIENVANGLREKGLPVFIIDDGSTEPTKSTIAALHNPDENIIVKRFDENQGKGCAVIEGFRIAFEAGYSHAVQVDADGQHDASALPTLLGLAKDHPEALISGQPIYDETIPKSRKIARWFTHVWVWIETLSFQIKDSMCGYRVYPLKQSLAVSDEETIGQRMDFDTEIMVRLFWRGIPTIMTPVKVTYPENNTSNFDIVADNIRITKMHTRLVFNMLYRLPSVLKNRPKKPQIASKWATIDERGMTWGLKFLATTYKALGYNVCWWIMQPILLYFFLTGGVQRQASKRYFEKIYALQGRKDKPGLLQLWSHTRSFGRMALDKFSAWMGKVEIKDLIIPNEKEFDQVIKSDKGVLVFTSHLGNVEICRALSKRRSKIKITVFAHTQHAVKFNQILADYNPDATLDVVQVNDMGPATAIELQERLDRGEWVVIAGDRTPVEGQKRLSYIPFLGKEAPFSQGPMILASLLKCPVFSLHCMKERDKFRIIFEKISDQIILPRKTRDEALTTEITKYVHILERNCREYPLQWYNFFDFWAEDQ</sequence>
<dbReference type="Pfam" id="PF00535">
    <property type="entry name" value="Glycos_transf_2"/>
    <property type="match status" value="1"/>
</dbReference>
<keyword evidence="2" id="KW-1003">Cell membrane</keyword>
<dbReference type="CDD" id="cd04179">
    <property type="entry name" value="DPM_DPG-synthase_like"/>
    <property type="match status" value="1"/>
</dbReference>
<evidence type="ECO:0000256" key="1">
    <source>
        <dbReference type="ARBA" id="ARBA00004533"/>
    </source>
</evidence>
<gene>
    <name evidence="8" type="ORF">MTBPR1_30022</name>
</gene>
<keyword evidence="4 8" id="KW-0808">Transferase</keyword>
<dbReference type="EMBL" id="FLYE01000023">
    <property type="protein sequence ID" value="SCA56652.1"/>
    <property type="molecule type" value="Genomic_DNA"/>
</dbReference>
<dbReference type="OrthoDB" id="9808633at2"/>
<dbReference type="GO" id="GO:0006487">
    <property type="term" value="P:protein N-linked glycosylation"/>
    <property type="evidence" value="ECO:0007669"/>
    <property type="project" value="TreeGrafter"/>
</dbReference>
<feature type="domain" description="Glycosyltransferase 2-like" evidence="7">
    <location>
        <begin position="7"/>
        <end position="136"/>
    </location>
</feature>
<dbReference type="GO" id="GO:0005886">
    <property type="term" value="C:plasma membrane"/>
    <property type="evidence" value="ECO:0007669"/>
    <property type="project" value="UniProtKB-SubCell"/>
</dbReference>
<evidence type="ECO:0000259" key="7">
    <source>
        <dbReference type="Pfam" id="PF00535"/>
    </source>
</evidence>